<sequence length="93" mass="10558">MVNVVDNEFRFARNNLAHQRLTGLKDEIIRGRTLCELLGADLGTTIAENYTRCMETGRTIEYKETLCFFGQELTFLTSLTPEIENGTVRKIVG</sequence>
<reference evidence="2" key="1">
    <citation type="submission" date="2021-03" db="EMBL/GenBank/DDBJ databases">
        <title>Alkalibacter marinus sp. nov., isolated from tidal flat sediment.</title>
        <authorList>
            <person name="Namirimu T."/>
            <person name="Yang J.-A."/>
            <person name="Yang S.-H."/>
            <person name="Kim Y.-J."/>
            <person name="Kwon K.K."/>
        </authorList>
    </citation>
    <scope>NUCLEOTIDE SEQUENCE</scope>
    <source>
        <strain evidence="2">ES005</strain>
    </source>
</reference>
<dbReference type="InterPro" id="IPR013656">
    <property type="entry name" value="PAS_4"/>
</dbReference>
<organism evidence="2 3">
    <name type="scientific">Alkalibacter rhizosphaerae</name>
    <dbReference type="NCBI Taxonomy" id="2815577"/>
    <lineage>
        <taxon>Bacteria</taxon>
        <taxon>Bacillati</taxon>
        <taxon>Bacillota</taxon>
        <taxon>Clostridia</taxon>
        <taxon>Eubacteriales</taxon>
        <taxon>Eubacteriaceae</taxon>
        <taxon>Alkalibacter</taxon>
    </lineage>
</organism>
<dbReference type="Pfam" id="PF08448">
    <property type="entry name" value="PAS_4"/>
    <property type="match status" value="1"/>
</dbReference>
<proteinExistence type="predicted"/>
<gene>
    <name evidence="2" type="ORF">J0B03_10655</name>
</gene>
<dbReference type="EMBL" id="CP071444">
    <property type="protein sequence ID" value="QSX08242.1"/>
    <property type="molecule type" value="Genomic_DNA"/>
</dbReference>
<dbReference type="AlphaFoldDB" id="A0A975AHA4"/>
<evidence type="ECO:0000313" key="3">
    <source>
        <dbReference type="Proteomes" id="UP000663499"/>
    </source>
</evidence>
<dbReference type="SUPFAM" id="SSF55785">
    <property type="entry name" value="PYP-like sensor domain (PAS domain)"/>
    <property type="match status" value="1"/>
</dbReference>
<dbReference type="Gene3D" id="3.30.450.20">
    <property type="entry name" value="PAS domain"/>
    <property type="match status" value="1"/>
</dbReference>
<dbReference type="Proteomes" id="UP000663499">
    <property type="component" value="Chromosome"/>
</dbReference>
<dbReference type="InterPro" id="IPR035965">
    <property type="entry name" value="PAS-like_dom_sf"/>
</dbReference>
<feature type="domain" description="PAS fold-4" evidence="1">
    <location>
        <begin position="2"/>
        <end position="92"/>
    </location>
</feature>
<accession>A0A975AHA4</accession>
<keyword evidence="3" id="KW-1185">Reference proteome</keyword>
<protein>
    <submittedName>
        <fullName evidence="2">PAS domain-containing protein</fullName>
    </submittedName>
</protein>
<evidence type="ECO:0000313" key="2">
    <source>
        <dbReference type="EMBL" id="QSX08242.1"/>
    </source>
</evidence>
<evidence type="ECO:0000259" key="1">
    <source>
        <dbReference type="Pfam" id="PF08448"/>
    </source>
</evidence>
<name>A0A975AHA4_9FIRM</name>
<dbReference type="KEGG" id="alka:J0B03_10655"/>